<proteinExistence type="predicted"/>
<dbReference type="InterPro" id="IPR046670">
    <property type="entry name" value="DUF6540"/>
</dbReference>
<gene>
    <name evidence="1" type="ORF">P171DRAFT_482973</name>
</gene>
<sequence length="167" mass="17875">MSAVANLLEDYSIYIILSLRGAQPGYHWGIFVPTNKPLGEVWHAVNRSGGWSLEIKTTNGIPSSMSLCLVLKVGTATSQNWATLRTTLANVPSSGQPSLNTREAFTCRVWVKDAILALHNAGVIRLTKAIETIEQTALETAEGNRTSIEQGTGAAMVLNSTGFSTTA</sequence>
<organism evidence="1 2">
    <name type="scientific">Karstenula rhodostoma CBS 690.94</name>
    <dbReference type="NCBI Taxonomy" id="1392251"/>
    <lineage>
        <taxon>Eukaryota</taxon>
        <taxon>Fungi</taxon>
        <taxon>Dikarya</taxon>
        <taxon>Ascomycota</taxon>
        <taxon>Pezizomycotina</taxon>
        <taxon>Dothideomycetes</taxon>
        <taxon>Pleosporomycetidae</taxon>
        <taxon>Pleosporales</taxon>
        <taxon>Massarineae</taxon>
        <taxon>Didymosphaeriaceae</taxon>
        <taxon>Karstenula</taxon>
    </lineage>
</organism>
<dbReference type="Proteomes" id="UP000799764">
    <property type="component" value="Unassembled WGS sequence"/>
</dbReference>
<evidence type="ECO:0000313" key="2">
    <source>
        <dbReference type="Proteomes" id="UP000799764"/>
    </source>
</evidence>
<dbReference type="EMBL" id="MU001497">
    <property type="protein sequence ID" value="KAF2446906.1"/>
    <property type="molecule type" value="Genomic_DNA"/>
</dbReference>
<name>A0A9P4PQ85_9PLEO</name>
<reference evidence="1" key="1">
    <citation type="journal article" date="2020" name="Stud. Mycol.">
        <title>101 Dothideomycetes genomes: a test case for predicting lifestyles and emergence of pathogens.</title>
        <authorList>
            <person name="Haridas S."/>
            <person name="Albert R."/>
            <person name="Binder M."/>
            <person name="Bloem J."/>
            <person name="Labutti K."/>
            <person name="Salamov A."/>
            <person name="Andreopoulos B."/>
            <person name="Baker S."/>
            <person name="Barry K."/>
            <person name="Bills G."/>
            <person name="Bluhm B."/>
            <person name="Cannon C."/>
            <person name="Castanera R."/>
            <person name="Culley D."/>
            <person name="Daum C."/>
            <person name="Ezra D."/>
            <person name="Gonzalez J."/>
            <person name="Henrissat B."/>
            <person name="Kuo A."/>
            <person name="Liang C."/>
            <person name="Lipzen A."/>
            <person name="Lutzoni F."/>
            <person name="Magnuson J."/>
            <person name="Mondo S."/>
            <person name="Nolan M."/>
            <person name="Ohm R."/>
            <person name="Pangilinan J."/>
            <person name="Park H.-J."/>
            <person name="Ramirez L."/>
            <person name="Alfaro M."/>
            <person name="Sun H."/>
            <person name="Tritt A."/>
            <person name="Yoshinaga Y."/>
            <person name="Zwiers L.-H."/>
            <person name="Turgeon B."/>
            <person name="Goodwin S."/>
            <person name="Spatafora J."/>
            <person name="Crous P."/>
            <person name="Grigoriev I."/>
        </authorList>
    </citation>
    <scope>NUCLEOTIDE SEQUENCE</scope>
    <source>
        <strain evidence="1">CBS 690.94</strain>
    </source>
</reference>
<keyword evidence="2" id="KW-1185">Reference proteome</keyword>
<dbReference type="Pfam" id="PF20174">
    <property type="entry name" value="DUF6540"/>
    <property type="match status" value="1"/>
</dbReference>
<accession>A0A9P4PQ85</accession>
<dbReference type="AlphaFoldDB" id="A0A9P4PQ85"/>
<comment type="caution">
    <text evidence="1">The sequence shown here is derived from an EMBL/GenBank/DDBJ whole genome shotgun (WGS) entry which is preliminary data.</text>
</comment>
<evidence type="ECO:0000313" key="1">
    <source>
        <dbReference type="EMBL" id="KAF2446906.1"/>
    </source>
</evidence>
<dbReference type="OrthoDB" id="3016366at2759"/>
<protein>
    <submittedName>
        <fullName evidence="1">Uncharacterized protein</fullName>
    </submittedName>
</protein>